<feature type="region of interest" description="Disordered" evidence="28">
    <location>
        <begin position="859"/>
        <end position="894"/>
    </location>
</feature>
<comment type="subcellular location">
    <subcellularLocation>
        <location evidence="2">Cell inner membrane</location>
        <topology evidence="2">Single-pass type II membrane protein</topology>
    </subcellularLocation>
</comment>
<evidence type="ECO:0000259" key="29">
    <source>
        <dbReference type="Pfam" id="PF00905"/>
    </source>
</evidence>
<dbReference type="Proteomes" id="UP000253083">
    <property type="component" value="Unassembled WGS sequence"/>
</dbReference>
<evidence type="ECO:0000256" key="7">
    <source>
        <dbReference type="ARBA" id="ARBA00018638"/>
    </source>
</evidence>
<feature type="compositionally biased region" description="Acidic residues" evidence="28">
    <location>
        <begin position="863"/>
        <end position="875"/>
    </location>
</feature>
<dbReference type="GO" id="GO:0009002">
    <property type="term" value="F:serine-type D-Ala-D-Ala carboxypeptidase activity"/>
    <property type="evidence" value="ECO:0007669"/>
    <property type="project" value="UniProtKB-EC"/>
</dbReference>
<dbReference type="EC" id="3.4.16.4" evidence="6"/>
<keyword evidence="9" id="KW-0997">Cell inner membrane</keyword>
<evidence type="ECO:0000256" key="12">
    <source>
        <dbReference type="ARBA" id="ARBA00022676"/>
    </source>
</evidence>
<keyword evidence="10" id="KW-0121">Carboxypeptidase</keyword>
<name>A0A395JJ90_9GAMM</name>
<evidence type="ECO:0000256" key="2">
    <source>
        <dbReference type="ARBA" id="ARBA00004249"/>
    </source>
</evidence>
<keyword evidence="23" id="KW-0961">Cell wall biogenesis/degradation</keyword>
<evidence type="ECO:0000256" key="25">
    <source>
        <dbReference type="ARBA" id="ARBA00044770"/>
    </source>
</evidence>
<dbReference type="FunFam" id="1.10.3810.10:FF:000003">
    <property type="entry name" value="Penicillin-binding protein 1a"/>
    <property type="match status" value="1"/>
</dbReference>
<keyword evidence="33" id="KW-1185">Reference proteome</keyword>
<evidence type="ECO:0000256" key="14">
    <source>
        <dbReference type="ARBA" id="ARBA00022692"/>
    </source>
</evidence>
<dbReference type="GO" id="GO:0009252">
    <property type="term" value="P:peptidoglycan biosynthetic process"/>
    <property type="evidence" value="ECO:0007669"/>
    <property type="project" value="UniProtKB-UniPathway"/>
</dbReference>
<feature type="compositionally biased region" description="Polar residues" evidence="28">
    <location>
        <begin position="647"/>
        <end position="668"/>
    </location>
</feature>
<evidence type="ECO:0000313" key="32">
    <source>
        <dbReference type="EMBL" id="RBP48838.1"/>
    </source>
</evidence>
<evidence type="ECO:0000256" key="17">
    <source>
        <dbReference type="ARBA" id="ARBA00022968"/>
    </source>
</evidence>
<dbReference type="SUPFAM" id="SSF53955">
    <property type="entry name" value="Lysozyme-like"/>
    <property type="match status" value="1"/>
</dbReference>
<dbReference type="NCBIfam" id="TIGR02074">
    <property type="entry name" value="PBP_1a_fam"/>
    <property type="match status" value="1"/>
</dbReference>
<dbReference type="InterPro" id="IPR031376">
    <property type="entry name" value="PCB_OB"/>
</dbReference>
<evidence type="ECO:0000256" key="13">
    <source>
        <dbReference type="ARBA" id="ARBA00022679"/>
    </source>
</evidence>
<dbReference type="PANTHER" id="PTHR32282">
    <property type="entry name" value="BINDING PROTEIN TRANSPEPTIDASE, PUTATIVE-RELATED"/>
    <property type="match status" value="1"/>
</dbReference>
<comment type="similarity">
    <text evidence="5">In the N-terminal section; belongs to the glycosyltransferase 51 family.</text>
</comment>
<evidence type="ECO:0000256" key="10">
    <source>
        <dbReference type="ARBA" id="ARBA00022645"/>
    </source>
</evidence>
<comment type="catalytic activity">
    <reaction evidence="24">
        <text>Preferential cleavage: (Ac)2-L-Lys-D-Ala-|-D-Ala. Also transpeptidation of peptidyl-alanyl moieties that are N-acyl substituents of D-alanine.</text>
        <dbReference type="EC" id="3.4.16.4"/>
    </reaction>
</comment>
<feature type="domain" description="Glycosyl transferase family 51" evidence="30">
    <location>
        <begin position="42"/>
        <end position="214"/>
    </location>
</feature>
<evidence type="ECO:0000256" key="9">
    <source>
        <dbReference type="ARBA" id="ARBA00022519"/>
    </source>
</evidence>
<proteinExistence type="inferred from homology"/>
<comment type="similarity">
    <text evidence="4">In the C-terminal section; belongs to the transpeptidase family.</text>
</comment>
<dbReference type="InterPro" id="IPR001264">
    <property type="entry name" value="Glyco_trans_51"/>
</dbReference>
<dbReference type="InParanoid" id="A0A395JJ90"/>
<dbReference type="GO" id="GO:0008360">
    <property type="term" value="P:regulation of cell shape"/>
    <property type="evidence" value="ECO:0007669"/>
    <property type="project" value="UniProtKB-KW"/>
</dbReference>
<dbReference type="UniPathway" id="UPA00219"/>
<dbReference type="InterPro" id="IPR036950">
    <property type="entry name" value="PBP_transglycosylase"/>
</dbReference>
<keyword evidence="18" id="KW-0573">Peptidoglycan synthesis</keyword>
<evidence type="ECO:0000256" key="20">
    <source>
        <dbReference type="ARBA" id="ARBA00023136"/>
    </source>
</evidence>
<evidence type="ECO:0000256" key="16">
    <source>
        <dbReference type="ARBA" id="ARBA00022960"/>
    </source>
</evidence>
<dbReference type="Pfam" id="PF00905">
    <property type="entry name" value="Transpeptidase"/>
    <property type="match status" value="1"/>
</dbReference>
<keyword evidence="13" id="KW-0808">Transferase</keyword>
<dbReference type="AlphaFoldDB" id="A0A395JJ90"/>
<evidence type="ECO:0000256" key="19">
    <source>
        <dbReference type="ARBA" id="ARBA00022989"/>
    </source>
</evidence>
<evidence type="ECO:0000259" key="30">
    <source>
        <dbReference type="Pfam" id="PF00912"/>
    </source>
</evidence>
<dbReference type="EC" id="2.4.99.28" evidence="25"/>
<dbReference type="FunCoup" id="A0A395JJ90">
    <property type="interactions" value="317"/>
</dbReference>
<evidence type="ECO:0000256" key="23">
    <source>
        <dbReference type="ARBA" id="ARBA00023316"/>
    </source>
</evidence>
<organism evidence="32 33">
    <name type="scientific">Arenicella xantha</name>
    <dbReference type="NCBI Taxonomy" id="644221"/>
    <lineage>
        <taxon>Bacteria</taxon>
        <taxon>Pseudomonadati</taxon>
        <taxon>Pseudomonadota</taxon>
        <taxon>Gammaproteobacteria</taxon>
        <taxon>Arenicellales</taxon>
        <taxon>Arenicellaceae</taxon>
        <taxon>Arenicella</taxon>
    </lineage>
</organism>
<keyword evidence="12" id="KW-0328">Glycosyltransferase</keyword>
<feature type="region of interest" description="Disordered" evidence="28">
    <location>
        <begin position="645"/>
        <end position="672"/>
    </location>
</feature>
<protein>
    <recommendedName>
        <fullName evidence="7">Penicillin-binding protein 1A</fullName>
        <ecNumber evidence="25">2.4.99.28</ecNumber>
        <ecNumber evidence="6">3.4.16.4</ecNumber>
    </recommendedName>
</protein>
<gene>
    <name evidence="32" type="ORF">DFR28_105177</name>
</gene>
<dbReference type="InterPro" id="IPR001460">
    <property type="entry name" value="PCN-bd_Tpept"/>
</dbReference>
<evidence type="ECO:0000256" key="4">
    <source>
        <dbReference type="ARBA" id="ARBA00007090"/>
    </source>
</evidence>
<dbReference type="Pfam" id="PF17092">
    <property type="entry name" value="PCB_OB"/>
    <property type="match status" value="1"/>
</dbReference>
<dbReference type="Gene3D" id="3.40.710.10">
    <property type="entry name" value="DD-peptidase/beta-lactamase superfamily"/>
    <property type="match status" value="2"/>
</dbReference>
<keyword evidence="21" id="KW-0046">Antibiotic resistance</keyword>
<dbReference type="SUPFAM" id="SSF56601">
    <property type="entry name" value="beta-lactamase/transpeptidase-like"/>
    <property type="match status" value="1"/>
</dbReference>
<dbReference type="InterPro" id="IPR023346">
    <property type="entry name" value="Lysozyme-like_dom_sf"/>
</dbReference>
<dbReference type="GO" id="GO:0008658">
    <property type="term" value="F:penicillin binding"/>
    <property type="evidence" value="ECO:0007669"/>
    <property type="project" value="InterPro"/>
</dbReference>
<accession>A0A395JJ90</accession>
<evidence type="ECO:0000256" key="3">
    <source>
        <dbReference type="ARBA" id="ARBA00004752"/>
    </source>
</evidence>
<dbReference type="GO" id="GO:0006508">
    <property type="term" value="P:proteolysis"/>
    <property type="evidence" value="ECO:0007669"/>
    <property type="project" value="UniProtKB-KW"/>
</dbReference>
<keyword evidence="11" id="KW-0645">Protease</keyword>
<keyword evidence="16" id="KW-0133">Cell shape</keyword>
<dbReference type="GO" id="GO:0005886">
    <property type="term" value="C:plasma membrane"/>
    <property type="evidence" value="ECO:0007669"/>
    <property type="project" value="UniProtKB-SubCell"/>
</dbReference>
<dbReference type="GO" id="GO:0046677">
    <property type="term" value="P:response to antibiotic"/>
    <property type="evidence" value="ECO:0007669"/>
    <property type="project" value="UniProtKB-KW"/>
</dbReference>
<keyword evidence="22" id="KW-0511">Multifunctional enzyme</keyword>
<keyword evidence="14" id="KW-0812">Transmembrane</keyword>
<feature type="domain" description="Penicillin-binding protein OB-like" evidence="31">
    <location>
        <begin position="301"/>
        <end position="432"/>
    </location>
</feature>
<comment type="caution">
    <text evidence="32">The sequence shown here is derived from an EMBL/GenBank/DDBJ whole genome shotgun (WGS) entry which is preliminary data.</text>
</comment>
<dbReference type="InterPro" id="IPR012338">
    <property type="entry name" value="Beta-lactam/transpept-like"/>
</dbReference>
<dbReference type="Gene3D" id="1.10.3810.10">
    <property type="entry name" value="Biosynthetic peptidoglycan transglycosylase-like"/>
    <property type="match status" value="1"/>
</dbReference>
<evidence type="ECO:0000256" key="5">
    <source>
        <dbReference type="ARBA" id="ARBA00007739"/>
    </source>
</evidence>
<evidence type="ECO:0000256" key="1">
    <source>
        <dbReference type="ARBA" id="ARBA00002624"/>
    </source>
</evidence>
<evidence type="ECO:0000256" key="8">
    <source>
        <dbReference type="ARBA" id="ARBA00022475"/>
    </source>
</evidence>
<evidence type="ECO:0000256" key="6">
    <source>
        <dbReference type="ARBA" id="ARBA00012448"/>
    </source>
</evidence>
<comment type="catalytic activity">
    <reaction evidence="26">
        <text>[GlcNAc-(1-&gt;4)-Mur2Ac(oyl-L-Ala-gamma-D-Glu-L-Lys-D-Ala-D-Ala)](n)-di-trans,octa-cis-undecaprenyl diphosphate + beta-D-GlcNAc-(1-&gt;4)-Mur2Ac(oyl-L-Ala-gamma-D-Glu-L-Lys-D-Ala-D-Ala)-di-trans,octa-cis-undecaprenyl diphosphate = [GlcNAc-(1-&gt;4)-Mur2Ac(oyl-L-Ala-gamma-D-Glu-L-Lys-D-Ala-D-Ala)](n+1)-di-trans,octa-cis-undecaprenyl diphosphate + di-trans,octa-cis-undecaprenyl diphosphate + H(+)</text>
        <dbReference type="Rhea" id="RHEA:23708"/>
        <dbReference type="Rhea" id="RHEA-COMP:9602"/>
        <dbReference type="Rhea" id="RHEA-COMP:9603"/>
        <dbReference type="ChEBI" id="CHEBI:15378"/>
        <dbReference type="ChEBI" id="CHEBI:58405"/>
        <dbReference type="ChEBI" id="CHEBI:60033"/>
        <dbReference type="ChEBI" id="CHEBI:78435"/>
        <dbReference type="EC" id="2.4.99.28"/>
    </reaction>
</comment>
<dbReference type="Pfam" id="PF00912">
    <property type="entry name" value="Transgly"/>
    <property type="match status" value="1"/>
</dbReference>
<evidence type="ECO:0000259" key="31">
    <source>
        <dbReference type="Pfam" id="PF17092"/>
    </source>
</evidence>
<dbReference type="PANTHER" id="PTHR32282:SF27">
    <property type="entry name" value="PENICILLIN-BINDING PROTEIN 1A"/>
    <property type="match status" value="1"/>
</dbReference>
<evidence type="ECO:0000256" key="22">
    <source>
        <dbReference type="ARBA" id="ARBA00023268"/>
    </source>
</evidence>
<feature type="domain" description="Penicillin-binding protein transpeptidase" evidence="29">
    <location>
        <begin position="435"/>
        <end position="749"/>
    </location>
</feature>
<keyword evidence="20" id="KW-0472">Membrane</keyword>
<evidence type="ECO:0000256" key="27">
    <source>
        <dbReference type="ARBA" id="ARBA00060592"/>
    </source>
</evidence>
<evidence type="ECO:0000256" key="21">
    <source>
        <dbReference type="ARBA" id="ARBA00023251"/>
    </source>
</evidence>
<keyword evidence="19" id="KW-1133">Transmembrane helix</keyword>
<dbReference type="EMBL" id="QNRT01000005">
    <property type="protein sequence ID" value="RBP48838.1"/>
    <property type="molecule type" value="Genomic_DNA"/>
</dbReference>
<dbReference type="GO" id="GO:0071555">
    <property type="term" value="P:cell wall organization"/>
    <property type="evidence" value="ECO:0007669"/>
    <property type="project" value="UniProtKB-KW"/>
</dbReference>
<keyword evidence="8" id="KW-1003">Cell membrane</keyword>
<reference evidence="32 33" key="1">
    <citation type="submission" date="2018-06" db="EMBL/GenBank/DDBJ databases">
        <title>Genomic Encyclopedia of Type Strains, Phase IV (KMG-IV): sequencing the most valuable type-strain genomes for metagenomic binning, comparative biology and taxonomic classification.</title>
        <authorList>
            <person name="Goeker M."/>
        </authorList>
    </citation>
    <scope>NUCLEOTIDE SEQUENCE [LARGE SCALE GENOMIC DNA]</scope>
    <source>
        <strain evidence="32 33">DSM 24032</strain>
    </source>
</reference>
<evidence type="ECO:0000256" key="11">
    <source>
        <dbReference type="ARBA" id="ARBA00022670"/>
    </source>
</evidence>
<evidence type="ECO:0000256" key="15">
    <source>
        <dbReference type="ARBA" id="ARBA00022801"/>
    </source>
</evidence>
<comment type="function">
    <text evidence="1">Cell wall formation. Synthesis of cross-linked peptidoglycan from the lipid intermediates. The enzyme has a penicillin-insensitive transglycosylase N-terminal domain (formation of linear glycan strands) and a penicillin-sensitive transpeptidase C-terminal domain (cross-linking of the peptide subunits).</text>
</comment>
<sequence length="894" mass="98792">MVGFITAGFLVVQFSRELPDASQIQGLELKVPLRVYSSENILISEFGDERRKPLAYENIPQTLINAVLASEDDGFFEHGGIDLKGLVRAALSNFKSGSSGQGASTITMQVARNFFLTRDKTYSRKIKEILLAIRLEQLLSKEEILGLYINKIFLGHRAYGFGAAAEVYYGKPINELTLAQTAMLAGLPKAPSTFNPLRNPERATIRRNYVLGRLHELKLITQEDLEIATEEAVSAEKHSRPTGLNAPHIAEMVRAQLTEQFGEEAYWQGLNVYTTIQAKPQLAASKSLRSGLKDYDRRHGFRGPVGKVDLASFEPVDGILDEAYENALSAYPSSQEQVPALILSVTKESAVIWTRDYGQASISLDSAKWARRHKTADLIGDAVKSMTDLVAAGNIVYVEPATTKPATVNATEATAQQIPEQIQWQLSQIPSVSGALISMNPNTGEIISLVGGYDFFLNKYNRAIQSIRQPGSNIKPFIYSASLDQGFTPASLISGAPIVITDPAHGTVWRPENYGGKFYGPTRMREALAKSMNLVSIRLLRAIGIEYAREYVARFGIDMQRFSRSLTMALGSGGATPLEVLNAYSTLANGGYRINPYFIQTITDRNGKILYQAPEPKFCDECYGKYIEMPPLLEPAKQEIRLDDSEQPNTDYSTEANNSPLTADQAGSPSEYEAPRVMSHANNFLTVSMMKDVVQNGTARRAKSLNRTDLAGKTGTTNDYVDAWFTGFNSQIATTVWIGFDDPTTMGRGESGSKAALPIWVDYMQTALKGIPQDSTDLPEYIEAGYVDRATGRRTTEDSPDAIPEYFVVKPLTPEYALYRSLLRTHLDDGTLSAEQFIEQLREEGVQPNQQAMESLDNLGIDGELDPDSLEDESQLIEPEERIIETEEETEGLF</sequence>
<dbReference type="GO" id="GO:0008955">
    <property type="term" value="F:peptidoglycan glycosyltransferase activity"/>
    <property type="evidence" value="ECO:0007669"/>
    <property type="project" value="UniProtKB-EC"/>
</dbReference>
<evidence type="ECO:0000256" key="28">
    <source>
        <dbReference type="SAM" id="MobiDB-lite"/>
    </source>
</evidence>
<comment type="pathway">
    <text evidence="3">Cell wall biogenesis; peptidoglycan biosynthesis.</text>
</comment>
<keyword evidence="15" id="KW-0378">Hydrolase</keyword>
<comment type="pathway">
    <text evidence="27">Glycan biosynthesis.</text>
</comment>
<evidence type="ECO:0000256" key="18">
    <source>
        <dbReference type="ARBA" id="ARBA00022984"/>
    </source>
</evidence>
<dbReference type="InterPro" id="IPR050396">
    <property type="entry name" value="Glycosyltr_51/Transpeptidase"/>
</dbReference>
<keyword evidence="17" id="KW-0735">Signal-anchor</keyword>
<evidence type="ECO:0000256" key="26">
    <source>
        <dbReference type="ARBA" id="ARBA00049902"/>
    </source>
</evidence>
<dbReference type="GO" id="GO:0030288">
    <property type="term" value="C:outer membrane-bounded periplasmic space"/>
    <property type="evidence" value="ECO:0007669"/>
    <property type="project" value="TreeGrafter"/>
</dbReference>
<evidence type="ECO:0000313" key="33">
    <source>
        <dbReference type="Proteomes" id="UP000253083"/>
    </source>
</evidence>
<evidence type="ECO:0000256" key="24">
    <source>
        <dbReference type="ARBA" id="ARBA00034000"/>
    </source>
</evidence>